<evidence type="ECO:0000256" key="4">
    <source>
        <dbReference type="ARBA" id="ARBA00023002"/>
    </source>
</evidence>
<evidence type="ECO:0000256" key="3">
    <source>
        <dbReference type="ARBA" id="ARBA00022827"/>
    </source>
</evidence>
<dbReference type="InterPro" id="IPR036188">
    <property type="entry name" value="FAD/NAD-bd_sf"/>
</dbReference>
<keyword evidence="3" id="KW-0274">FAD</keyword>
<dbReference type="GO" id="GO:0050660">
    <property type="term" value="F:flavin adenine dinucleotide binding"/>
    <property type="evidence" value="ECO:0007669"/>
    <property type="project" value="InterPro"/>
</dbReference>
<dbReference type="Pfam" id="PF00743">
    <property type="entry name" value="FMO-like"/>
    <property type="match status" value="1"/>
</dbReference>
<dbReference type="GO" id="GO:0004499">
    <property type="term" value="F:N,N-dimethylaniline monooxygenase activity"/>
    <property type="evidence" value="ECO:0007669"/>
    <property type="project" value="InterPro"/>
</dbReference>
<evidence type="ECO:0000313" key="6">
    <source>
        <dbReference type="Proteomes" id="UP000029964"/>
    </source>
</evidence>
<protein>
    <submittedName>
        <fullName evidence="5">Putative FAD-containing monooxygenase-like protein</fullName>
    </submittedName>
</protein>
<dbReference type="OrthoDB" id="2915840at2759"/>
<keyword evidence="4" id="KW-0560">Oxidoreductase</keyword>
<sequence length="588" mass="66291">MERFDGVVVGAGWFGLGAAKQYLFSHPGDSLAIYESQSSLGGTWAEERLYPDLKTNNLVGTFEFPDFPMDAEAANVQPGQHVPGRIINAYLRAYAQRFGVDRLVHLNTKVTVAEHQENTTDGGWMLTLAVSKPQAGSGEDSPKSKVVFARRLIMATGLTSEPFAPRFRGQDEFGGRVFHGKYWPQNSDTLKTAKAATIGNSKFAWDAVYSYAKAGVDVHWVIRDVRLLTWFSPCVWGESDGYSWPRRFLHGTAIGRFIVDAFWKLMGSDVESLCDLDSHPETAKLKPWMDVMYTSTSFSLLNYDTDFFEYVRSGKVRVHIGEVDHLSSGQVWLTDGTSFESDVFLAHTGWKTAPPLRFLPEGIEKELGIPHHSVDSQDVADVANQAALAEKADAEILGRFPRLRDQPRRMSIYESITDQRGVVASGDDALTPYKGLTSHMLHRFMVPPSERFLRFRDIAFTGMLFNFSTAITAHIQGLWVSAYFSGLLARDPASAIGDAEAMRKLRYETMLHNRFGRWRYPADWGNKSPAFIFDAVAYLDMLQQDLGLGHHRKANRFREMWEPYGPEDFRNVNDEWRGRVGKETGSQY</sequence>
<reference evidence="6" key="1">
    <citation type="journal article" date="2014" name="Genome Announc.">
        <title>Genome sequence and annotation of Acremonium chrysogenum, producer of the beta-lactam antibiotic cephalosporin C.</title>
        <authorList>
            <person name="Terfehr D."/>
            <person name="Dahlmann T.A."/>
            <person name="Specht T."/>
            <person name="Zadra I."/>
            <person name="Kuernsteiner H."/>
            <person name="Kueck U."/>
        </authorList>
    </citation>
    <scope>NUCLEOTIDE SEQUENCE [LARGE SCALE GENOMIC DNA]</scope>
    <source>
        <strain evidence="6">ATCC 11550 / CBS 779.69 / DSM 880 / IAM 14645 / JCM 23072 / IMI 49137</strain>
    </source>
</reference>
<name>A0A086TGX1_HAPC1</name>
<keyword evidence="6" id="KW-1185">Reference proteome</keyword>
<evidence type="ECO:0000313" key="5">
    <source>
        <dbReference type="EMBL" id="KFH48603.1"/>
    </source>
</evidence>
<gene>
    <name evidence="5" type="ORF">ACRE_004790</name>
</gene>
<keyword evidence="5" id="KW-0503">Monooxygenase</keyword>
<evidence type="ECO:0000256" key="1">
    <source>
        <dbReference type="ARBA" id="ARBA00009183"/>
    </source>
</evidence>
<dbReference type="HOGENOM" id="CLU_019225_1_0_1"/>
<accession>A0A086TGX1</accession>
<dbReference type="AlphaFoldDB" id="A0A086TGX1"/>
<dbReference type="InterPro" id="IPR020946">
    <property type="entry name" value="Flavin_mOase-like"/>
</dbReference>
<evidence type="ECO:0000256" key="2">
    <source>
        <dbReference type="ARBA" id="ARBA00022630"/>
    </source>
</evidence>
<dbReference type="STRING" id="857340.A0A086TGX1"/>
<comment type="similarity">
    <text evidence="1">Belongs to the FMO family.</text>
</comment>
<organism evidence="5 6">
    <name type="scientific">Hapsidospora chrysogenum (strain ATCC 11550 / CBS 779.69 / DSM 880 / IAM 14645 / JCM 23072 / IMI 49137)</name>
    <name type="common">Acremonium chrysogenum</name>
    <dbReference type="NCBI Taxonomy" id="857340"/>
    <lineage>
        <taxon>Eukaryota</taxon>
        <taxon>Fungi</taxon>
        <taxon>Dikarya</taxon>
        <taxon>Ascomycota</taxon>
        <taxon>Pezizomycotina</taxon>
        <taxon>Sordariomycetes</taxon>
        <taxon>Hypocreomycetidae</taxon>
        <taxon>Hypocreales</taxon>
        <taxon>Bionectriaceae</taxon>
        <taxon>Hapsidospora</taxon>
    </lineage>
</organism>
<proteinExistence type="inferred from homology"/>
<dbReference type="EMBL" id="JPKY01000002">
    <property type="protein sequence ID" value="KFH48603.1"/>
    <property type="molecule type" value="Genomic_DNA"/>
</dbReference>
<dbReference type="Gene3D" id="3.50.50.60">
    <property type="entry name" value="FAD/NAD(P)-binding domain"/>
    <property type="match status" value="1"/>
</dbReference>
<comment type="caution">
    <text evidence="5">The sequence shown here is derived from an EMBL/GenBank/DDBJ whole genome shotgun (WGS) entry which is preliminary data.</text>
</comment>
<dbReference type="PANTHER" id="PTHR23023">
    <property type="entry name" value="DIMETHYLANILINE MONOOXYGENASE"/>
    <property type="match status" value="1"/>
</dbReference>
<keyword evidence="2" id="KW-0285">Flavoprotein</keyword>
<dbReference type="SUPFAM" id="SSF51905">
    <property type="entry name" value="FAD/NAD(P)-binding domain"/>
    <property type="match status" value="1"/>
</dbReference>
<dbReference type="InterPro" id="IPR050346">
    <property type="entry name" value="FMO-like"/>
</dbReference>
<dbReference type="GO" id="GO:0050661">
    <property type="term" value="F:NADP binding"/>
    <property type="evidence" value="ECO:0007669"/>
    <property type="project" value="InterPro"/>
</dbReference>
<dbReference type="Proteomes" id="UP000029964">
    <property type="component" value="Unassembled WGS sequence"/>
</dbReference>